<keyword evidence="2" id="KW-0012">Acyltransferase</keyword>
<keyword evidence="5" id="KW-1185">Reference proteome</keyword>
<accession>A0ABW4RY93</accession>
<dbReference type="PANTHER" id="PTHR43072:SF23">
    <property type="entry name" value="UPF0039 PROTEIN C11D3.02C"/>
    <property type="match status" value="1"/>
</dbReference>
<dbReference type="Pfam" id="PF00583">
    <property type="entry name" value="Acetyltransf_1"/>
    <property type="match status" value="1"/>
</dbReference>
<protein>
    <submittedName>
        <fullName evidence="4">N-acetyltransferase family protein</fullName>
    </submittedName>
</protein>
<dbReference type="Proteomes" id="UP001597326">
    <property type="component" value="Unassembled WGS sequence"/>
</dbReference>
<evidence type="ECO:0000313" key="5">
    <source>
        <dbReference type="Proteomes" id="UP001597326"/>
    </source>
</evidence>
<dbReference type="SUPFAM" id="SSF55729">
    <property type="entry name" value="Acyl-CoA N-acyltransferases (Nat)"/>
    <property type="match status" value="1"/>
</dbReference>
<dbReference type="InterPro" id="IPR016181">
    <property type="entry name" value="Acyl_CoA_acyltransferase"/>
</dbReference>
<dbReference type="PROSITE" id="PS51186">
    <property type="entry name" value="GNAT"/>
    <property type="match status" value="1"/>
</dbReference>
<dbReference type="InterPro" id="IPR000182">
    <property type="entry name" value="GNAT_dom"/>
</dbReference>
<name>A0ABW4RY93_9ACTN</name>
<dbReference type="PANTHER" id="PTHR43072">
    <property type="entry name" value="N-ACETYLTRANSFERASE"/>
    <property type="match status" value="1"/>
</dbReference>
<dbReference type="EMBL" id="JBHUFZ010000028">
    <property type="protein sequence ID" value="MFD1891080.1"/>
    <property type="molecule type" value="Genomic_DNA"/>
</dbReference>
<feature type="domain" description="N-acetyltransferase" evidence="3">
    <location>
        <begin position="4"/>
        <end position="165"/>
    </location>
</feature>
<gene>
    <name evidence="4" type="ORF">ACFSCS_12945</name>
</gene>
<comment type="caution">
    <text evidence="4">The sequence shown here is derived from an EMBL/GenBank/DDBJ whole genome shotgun (WGS) entry which is preliminary data.</text>
</comment>
<sequence>MPTPTIRPAAERDLERITTIYNEAGVGTTASYDLDPVTVDERRAWWQHKSAQGHPVLVAEVDGQVLGFAAYGSFRDKAGYARTVEHSVYVAEGARAAGIGRMLMTALVDRARGDGMHVMVGVLDADNEASVSFHERLGFVEAGRLHQVGRKFDRWLDAVFVELVL</sequence>
<reference evidence="5" key="1">
    <citation type="journal article" date="2019" name="Int. J. Syst. Evol. Microbiol.">
        <title>The Global Catalogue of Microorganisms (GCM) 10K type strain sequencing project: providing services to taxonomists for standard genome sequencing and annotation.</title>
        <authorList>
            <consortium name="The Broad Institute Genomics Platform"/>
            <consortium name="The Broad Institute Genome Sequencing Center for Infectious Disease"/>
            <person name="Wu L."/>
            <person name="Ma J."/>
        </authorList>
    </citation>
    <scope>NUCLEOTIDE SEQUENCE [LARGE SCALE GENOMIC DNA]</scope>
    <source>
        <strain evidence="5">CAIM 431</strain>
    </source>
</reference>
<dbReference type="RefSeq" id="WP_343874199.1">
    <property type="nucleotide sequence ID" value="NZ_BAAAIX010000026.1"/>
</dbReference>
<keyword evidence="1" id="KW-0808">Transferase</keyword>
<dbReference type="CDD" id="cd04301">
    <property type="entry name" value="NAT_SF"/>
    <property type="match status" value="1"/>
</dbReference>
<dbReference type="Gene3D" id="3.40.630.30">
    <property type="match status" value="1"/>
</dbReference>
<evidence type="ECO:0000256" key="2">
    <source>
        <dbReference type="ARBA" id="ARBA00023315"/>
    </source>
</evidence>
<evidence type="ECO:0000256" key="1">
    <source>
        <dbReference type="ARBA" id="ARBA00022679"/>
    </source>
</evidence>
<proteinExistence type="predicted"/>
<evidence type="ECO:0000259" key="3">
    <source>
        <dbReference type="PROSITE" id="PS51186"/>
    </source>
</evidence>
<evidence type="ECO:0000313" key="4">
    <source>
        <dbReference type="EMBL" id="MFD1891080.1"/>
    </source>
</evidence>
<organism evidence="4 5">
    <name type="scientific">Luteococcus peritonei</name>
    <dbReference type="NCBI Taxonomy" id="88874"/>
    <lineage>
        <taxon>Bacteria</taxon>
        <taxon>Bacillati</taxon>
        <taxon>Actinomycetota</taxon>
        <taxon>Actinomycetes</taxon>
        <taxon>Propionibacteriales</taxon>
        <taxon>Propionibacteriaceae</taxon>
        <taxon>Luteococcus</taxon>
    </lineage>
</organism>